<dbReference type="EMBL" id="JAHWGI010000801">
    <property type="protein sequence ID" value="KAK3917872.1"/>
    <property type="molecule type" value="Genomic_DNA"/>
</dbReference>
<dbReference type="Proteomes" id="UP001219518">
    <property type="component" value="Unassembled WGS sequence"/>
</dbReference>
<reference evidence="1" key="1">
    <citation type="submission" date="2021-07" db="EMBL/GenBank/DDBJ databases">
        <authorList>
            <person name="Catto M.A."/>
            <person name="Jacobson A."/>
            <person name="Kennedy G."/>
            <person name="Labadie P."/>
            <person name="Hunt B.G."/>
            <person name="Srinivasan R."/>
        </authorList>
    </citation>
    <scope>NUCLEOTIDE SEQUENCE</scope>
    <source>
        <strain evidence="1">PL_HMW_Pooled</strain>
        <tissue evidence="1">Head</tissue>
    </source>
</reference>
<proteinExistence type="predicted"/>
<accession>A0AAE1LH64</accession>
<gene>
    <name evidence="1" type="ORF">KUF71_007304</name>
</gene>
<organism evidence="1 2">
    <name type="scientific">Frankliniella fusca</name>
    <dbReference type="NCBI Taxonomy" id="407009"/>
    <lineage>
        <taxon>Eukaryota</taxon>
        <taxon>Metazoa</taxon>
        <taxon>Ecdysozoa</taxon>
        <taxon>Arthropoda</taxon>
        <taxon>Hexapoda</taxon>
        <taxon>Insecta</taxon>
        <taxon>Pterygota</taxon>
        <taxon>Neoptera</taxon>
        <taxon>Paraneoptera</taxon>
        <taxon>Thysanoptera</taxon>
        <taxon>Terebrantia</taxon>
        <taxon>Thripoidea</taxon>
        <taxon>Thripidae</taxon>
        <taxon>Frankliniella</taxon>
    </lineage>
</organism>
<dbReference type="AlphaFoldDB" id="A0AAE1LH64"/>
<keyword evidence="1" id="KW-0808">Transferase</keyword>
<sequence>MSLSWIKRGADMQGITPVITMTSVSRDAMWVVTGRDTNPSLRAFSSSGGNSCVTPFTRNFERGKDDPRRPLLTISLELVETLPDRHSLSIRPFKGFIKDIKGSILTQMRHALENFHSLSCQCIEQLISLALIRPTIITSHIIELDLVNVIIIASIKSLELHDFISLRSTRSELFLFESLICAKVAHLLQILN</sequence>
<name>A0AAE1LH64_9NEOP</name>
<evidence type="ECO:0000313" key="2">
    <source>
        <dbReference type="Proteomes" id="UP001219518"/>
    </source>
</evidence>
<keyword evidence="1" id="KW-0418">Kinase</keyword>
<dbReference type="GO" id="GO:0016301">
    <property type="term" value="F:kinase activity"/>
    <property type="evidence" value="ECO:0007669"/>
    <property type="project" value="UniProtKB-KW"/>
</dbReference>
<comment type="caution">
    <text evidence="1">The sequence shown here is derived from an EMBL/GenBank/DDBJ whole genome shotgun (WGS) entry which is preliminary data.</text>
</comment>
<evidence type="ECO:0000313" key="1">
    <source>
        <dbReference type="EMBL" id="KAK3917872.1"/>
    </source>
</evidence>
<reference evidence="1" key="2">
    <citation type="journal article" date="2023" name="BMC Genomics">
        <title>Pest status, molecular evolution, and epigenetic factors derived from the genome assembly of Frankliniella fusca, a thysanopteran phytovirus vector.</title>
        <authorList>
            <person name="Catto M.A."/>
            <person name="Labadie P.E."/>
            <person name="Jacobson A.L."/>
            <person name="Kennedy G.G."/>
            <person name="Srinivasan R."/>
            <person name="Hunt B.G."/>
        </authorList>
    </citation>
    <scope>NUCLEOTIDE SEQUENCE</scope>
    <source>
        <strain evidence="1">PL_HMW_Pooled</strain>
    </source>
</reference>
<protein>
    <submittedName>
        <fullName evidence="1">Shikimate kinase</fullName>
    </submittedName>
</protein>
<keyword evidence="2" id="KW-1185">Reference proteome</keyword>